<dbReference type="KEGG" id="apb:SAR116_1386"/>
<dbReference type="PROSITE" id="PS51387">
    <property type="entry name" value="FAD_PCMH"/>
    <property type="match status" value="1"/>
</dbReference>
<dbReference type="OrthoDB" id="9793944at2"/>
<dbReference type="Gene3D" id="3.30.390.50">
    <property type="entry name" value="CO dehydrogenase flavoprotein, C-terminal domain"/>
    <property type="match status" value="1"/>
</dbReference>
<dbReference type="InterPro" id="IPR002346">
    <property type="entry name" value="Mopterin_DH_FAD-bd"/>
</dbReference>
<dbReference type="Gene3D" id="3.30.465.10">
    <property type="match status" value="1"/>
</dbReference>
<gene>
    <name evidence="5" type="ordered locus">SAR116_1386</name>
</gene>
<dbReference type="PANTHER" id="PTHR42659">
    <property type="entry name" value="XANTHINE DEHYDROGENASE SUBUNIT C-RELATED"/>
    <property type="match status" value="1"/>
</dbReference>
<dbReference type="InterPro" id="IPR005107">
    <property type="entry name" value="CO_DH_flav_C"/>
</dbReference>
<sequence length="267" mass="28488">MYDLIYKKAHSYASAREFLTAAEDAKLLAGGMTLIPTLKQRLAAPDMLVDLGGIADIAKITINENNMQIGAMASHALVADHELVHTHLPGVAALAGQIGDPHVRNRGTIGGSVANNDPAACYPAALLATGATIHTDQQIFAAEDFFVGMFETALDWHEIITAIHFPLDQICAYVKCPNPASRYALAGVCVAKRHDGQVKVAVTGAGQDGVFRASDFEAALEKRFSPDVLDDVSIDPNLLLSDIHANADFRAHLVVQMAKQAVLKLLA</sequence>
<dbReference type="GO" id="GO:0043885">
    <property type="term" value="F:anaerobic carbon-monoxide dehydrogenase activity"/>
    <property type="evidence" value="ECO:0007669"/>
    <property type="project" value="UniProtKB-EC"/>
</dbReference>
<dbReference type="eggNOG" id="COG1319">
    <property type="taxonomic scope" value="Bacteria"/>
</dbReference>
<organism evidence="5 6">
    <name type="scientific">Puniceispirillum marinum (strain IMCC1322)</name>
    <dbReference type="NCBI Taxonomy" id="488538"/>
    <lineage>
        <taxon>Bacteria</taxon>
        <taxon>Pseudomonadati</taxon>
        <taxon>Pseudomonadota</taxon>
        <taxon>Alphaproteobacteria</taxon>
        <taxon>Candidatus Puniceispirillales</taxon>
        <taxon>Candidatus Puniceispirillaceae</taxon>
        <taxon>Candidatus Puniceispirillum</taxon>
    </lineage>
</organism>
<dbReference type="SUPFAM" id="SSF55447">
    <property type="entry name" value="CO dehydrogenase flavoprotein C-terminal domain-like"/>
    <property type="match status" value="1"/>
</dbReference>
<dbReference type="Gene3D" id="3.30.43.10">
    <property type="entry name" value="Uridine Diphospho-n-acetylenolpyruvylglucosamine Reductase, domain 2"/>
    <property type="match status" value="1"/>
</dbReference>
<evidence type="ECO:0000256" key="3">
    <source>
        <dbReference type="ARBA" id="ARBA00023002"/>
    </source>
</evidence>
<reference evidence="5 6" key="1">
    <citation type="journal article" date="2010" name="J. Bacteriol.">
        <title>Complete genome sequence of "Candidatus Puniceispirillum marinum" IMCC1322, a representative of the SAR116 clade in the Alphaproteobacteria.</title>
        <authorList>
            <person name="Oh H.M."/>
            <person name="Kwon K.K."/>
            <person name="Kang I."/>
            <person name="Kang S.G."/>
            <person name="Lee J.H."/>
            <person name="Kim S.J."/>
            <person name="Cho J.C."/>
        </authorList>
    </citation>
    <scope>NUCLEOTIDE SEQUENCE [LARGE SCALE GENOMIC DNA]</scope>
    <source>
        <strain evidence="5 6">IMCC1322</strain>
    </source>
</reference>
<dbReference type="InterPro" id="IPR051312">
    <property type="entry name" value="Diverse_Substr_Oxidored"/>
</dbReference>
<dbReference type="PANTHER" id="PTHR42659:SF2">
    <property type="entry name" value="XANTHINE DEHYDROGENASE SUBUNIT C-RELATED"/>
    <property type="match status" value="1"/>
</dbReference>
<accession>D5BTN2</accession>
<dbReference type="SMART" id="SM01092">
    <property type="entry name" value="CO_deh_flav_C"/>
    <property type="match status" value="1"/>
</dbReference>
<feature type="domain" description="FAD-binding PCMH-type" evidence="4">
    <location>
        <begin position="1"/>
        <end position="170"/>
    </location>
</feature>
<dbReference type="InterPro" id="IPR036683">
    <property type="entry name" value="CO_DH_flav_C_dom_sf"/>
</dbReference>
<dbReference type="HOGENOM" id="CLU_058050_3_0_5"/>
<keyword evidence="1" id="KW-0285">Flavoprotein</keyword>
<dbReference type="Pfam" id="PF00941">
    <property type="entry name" value="FAD_binding_5"/>
    <property type="match status" value="1"/>
</dbReference>
<keyword evidence="3 5" id="KW-0560">Oxidoreductase</keyword>
<dbReference type="InterPro" id="IPR016167">
    <property type="entry name" value="FAD-bd_PCMH_sub1"/>
</dbReference>
<dbReference type="AlphaFoldDB" id="D5BTN2"/>
<evidence type="ECO:0000259" key="4">
    <source>
        <dbReference type="PROSITE" id="PS51387"/>
    </source>
</evidence>
<dbReference type="EMBL" id="CP001751">
    <property type="protein sequence ID" value="ADE39629.1"/>
    <property type="molecule type" value="Genomic_DNA"/>
</dbReference>
<dbReference type="Proteomes" id="UP000007460">
    <property type="component" value="Chromosome"/>
</dbReference>
<evidence type="ECO:0000256" key="1">
    <source>
        <dbReference type="ARBA" id="ARBA00022630"/>
    </source>
</evidence>
<dbReference type="EC" id="1.2.7.4" evidence="5"/>
<dbReference type="SUPFAM" id="SSF56176">
    <property type="entry name" value="FAD-binding/transporter-associated domain-like"/>
    <property type="match status" value="1"/>
</dbReference>
<dbReference type="RefSeq" id="WP_013046256.1">
    <property type="nucleotide sequence ID" value="NC_014010.1"/>
</dbReference>
<name>D5BTN2_PUNMI</name>
<dbReference type="InterPro" id="IPR016169">
    <property type="entry name" value="FAD-bd_PCMH_sub2"/>
</dbReference>
<keyword evidence="2" id="KW-0274">FAD</keyword>
<dbReference type="InterPro" id="IPR036318">
    <property type="entry name" value="FAD-bd_PCMH-like_sf"/>
</dbReference>
<dbReference type="InterPro" id="IPR016166">
    <property type="entry name" value="FAD-bd_PCMH"/>
</dbReference>
<protein>
    <submittedName>
        <fullName evidence="5">Molybdopterin dehydrogenase, FAD-binding protein</fullName>
        <ecNumber evidence="5">1.2.7.4</ecNumber>
    </submittedName>
</protein>
<dbReference type="STRING" id="488538.SAR116_1386"/>
<evidence type="ECO:0000256" key="2">
    <source>
        <dbReference type="ARBA" id="ARBA00022827"/>
    </source>
</evidence>
<evidence type="ECO:0000313" key="6">
    <source>
        <dbReference type="Proteomes" id="UP000007460"/>
    </source>
</evidence>
<evidence type="ECO:0000313" key="5">
    <source>
        <dbReference type="EMBL" id="ADE39629.1"/>
    </source>
</evidence>
<keyword evidence="6" id="KW-1185">Reference proteome</keyword>
<dbReference type="GO" id="GO:0071949">
    <property type="term" value="F:FAD binding"/>
    <property type="evidence" value="ECO:0007669"/>
    <property type="project" value="InterPro"/>
</dbReference>
<proteinExistence type="predicted"/>